<dbReference type="PANTHER" id="PTHR43394:SF1">
    <property type="entry name" value="ATP-BINDING CASSETTE SUB-FAMILY B MEMBER 10, MITOCHONDRIAL"/>
    <property type="match status" value="1"/>
</dbReference>
<sequence>QGMLGLSAAHGVFKILDASPAVIEQYFEKSDTTIEPSISFDSVNFNYPGHTHVVHNSLSFNIGKGDRVGLVGSSGCGKSSIVKLLLRFHDPAHGSVRIGGMDLRDISFDQIRSMISVVHQDTFLFHGTIEDNIKMGNPEADEAEIIKAAKNANIHEFVATLPDGYKTLIGEKGIKLSGGQRQRVAIARALLKDTPILILDEALSAVDAENEFVIQQSLDHLMKDRTTLVLAHRLSSVVKCDRILVLDRGKIAESGSHQNLMQQGGIYSALMSEQVREAESKELLVEEKESVIFEEKDEEQLKETIMNMQTEGIVKAEGLNWKQLVIELMRHIIPWKGRLALSFSFGVLRLLAFIGVGIFSALIVLDLKNGNDYSSHLSWLITAAVLSGILHWLESWIAHDMAFRLLSVMRINVFKKLDLLAPAYLVRRRTGDLMGIATHDVELVEYFFAHTVAPVFVSILIPASVVVILSATSFWMTLALLPFLIAIGLSPFLMRNRVDKLGSKAREAAGELSAHAIDSVQGLAEIVAYQQGPNRGRAFEELTERHISLRLPFFRELTLQSNMLEVLTGWGGLAVVSAGALLTTNGHFDAGILPLLTILAMSAFLPVSEIAQIGRQLADTLGATRRVYALENEPVKIADGNAEVSKDLTSGFKIRNVSFSFPGRPRNVLDNLNVDIPIGKTFAIVGPSGAGKTSLAQLLMRFWDPDKGSILFNGIDLRNFKLEELRSRIALVAQDTYLFNNTLKDNILIAKPDATEQELQEAVNLSALSEVVQSLPEGLETMVGERGASLSGGQRQRVAIARAFLKNAPVLILDEATSHLDALSENIVHKALNQLKKNRTTLIIAHRLSTVRDADQIIVLDKGRIEEIGTHKELFKNKGLYRRLISKQLSRSAMQYEETV</sequence>
<dbReference type="Gene3D" id="1.20.1560.10">
    <property type="entry name" value="ABC transporter type 1, transmembrane domain"/>
    <property type="match status" value="1"/>
</dbReference>
<keyword evidence="4 9" id="KW-0812">Transmembrane</keyword>
<keyword evidence="3" id="KW-1003">Cell membrane</keyword>
<feature type="transmembrane region" description="Helical" evidence="9">
    <location>
        <begin position="339"/>
        <end position="365"/>
    </location>
</feature>
<reference evidence="12" key="1">
    <citation type="submission" date="2018-05" db="EMBL/GenBank/DDBJ databases">
        <authorList>
            <person name="Lanie J.A."/>
            <person name="Ng W.-L."/>
            <person name="Kazmierczak K.M."/>
            <person name="Andrzejewski T.M."/>
            <person name="Davidsen T.M."/>
            <person name="Wayne K.J."/>
            <person name="Tettelin H."/>
            <person name="Glass J.I."/>
            <person name="Rusch D."/>
            <person name="Podicherti R."/>
            <person name="Tsui H.-C.T."/>
            <person name="Winkler M.E."/>
        </authorList>
    </citation>
    <scope>NUCLEOTIDE SEQUENCE</scope>
</reference>
<organism evidence="12">
    <name type="scientific">marine metagenome</name>
    <dbReference type="NCBI Taxonomy" id="408172"/>
    <lineage>
        <taxon>unclassified sequences</taxon>
        <taxon>metagenomes</taxon>
        <taxon>ecological metagenomes</taxon>
    </lineage>
</organism>
<proteinExistence type="predicted"/>
<dbReference type="GO" id="GO:0015421">
    <property type="term" value="F:ABC-type oligopeptide transporter activity"/>
    <property type="evidence" value="ECO:0007669"/>
    <property type="project" value="TreeGrafter"/>
</dbReference>
<dbReference type="SUPFAM" id="SSF52540">
    <property type="entry name" value="P-loop containing nucleoside triphosphate hydrolases"/>
    <property type="match status" value="2"/>
</dbReference>
<evidence type="ECO:0000256" key="9">
    <source>
        <dbReference type="SAM" id="Phobius"/>
    </source>
</evidence>
<feature type="transmembrane region" description="Helical" evidence="9">
    <location>
        <begin position="474"/>
        <end position="494"/>
    </location>
</feature>
<feature type="domain" description="ABC transmembrane type-1" evidence="11">
    <location>
        <begin position="340"/>
        <end position="619"/>
    </location>
</feature>
<name>A0A381Y1K2_9ZZZZ</name>
<dbReference type="FunFam" id="3.40.50.300:FF:000221">
    <property type="entry name" value="Multidrug ABC transporter ATP-binding protein"/>
    <property type="match status" value="2"/>
</dbReference>
<comment type="subcellular location">
    <subcellularLocation>
        <location evidence="1">Cell membrane</location>
        <topology evidence="1">Multi-pass membrane protein</topology>
    </subcellularLocation>
</comment>
<evidence type="ECO:0000259" key="11">
    <source>
        <dbReference type="PROSITE" id="PS50929"/>
    </source>
</evidence>
<dbReference type="GO" id="GO:0005524">
    <property type="term" value="F:ATP binding"/>
    <property type="evidence" value="ECO:0007669"/>
    <property type="project" value="UniProtKB-KW"/>
</dbReference>
<keyword evidence="6" id="KW-0067">ATP-binding</keyword>
<evidence type="ECO:0000256" key="4">
    <source>
        <dbReference type="ARBA" id="ARBA00022692"/>
    </source>
</evidence>
<feature type="domain" description="ABC transporter" evidence="10">
    <location>
        <begin position="652"/>
        <end position="887"/>
    </location>
</feature>
<evidence type="ECO:0000259" key="10">
    <source>
        <dbReference type="PROSITE" id="PS50893"/>
    </source>
</evidence>
<evidence type="ECO:0000256" key="8">
    <source>
        <dbReference type="ARBA" id="ARBA00023136"/>
    </source>
</evidence>
<evidence type="ECO:0000313" key="12">
    <source>
        <dbReference type="EMBL" id="SVA70868.1"/>
    </source>
</evidence>
<dbReference type="GO" id="GO:0005886">
    <property type="term" value="C:plasma membrane"/>
    <property type="evidence" value="ECO:0007669"/>
    <property type="project" value="UniProtKB-SubCell"/>
</dbReference>
<evidence type="ECO:0000256" key="7">
    <source>
        <dbReference type="ARBA" id="ARBA00022989"/>
    </source>
</evidence>
<dbReference type="InterPro" id="IPR003439">
    <property type="entry name" value="ABC_transporter-like_ATP-bd"/>
</dbReference>
<dbReference type="AlphaFoldDB" id="A0A381Y1K2"/>
<dbReference type="PROSITE" id="PS00211">
    <property type="entry name" value="ABC_TRANSPORTER_1"/>
    <property type="match status" value="2"/>
</dbReference>
<keyword evidence="5" id="KW-0547">Nucleotide-binding</keyword>
<dbReference type="Pfam" id="PF00005">
    <property type="entry name" value="ABC_tran"/>
    <property type="match status" value="2"/>
</dbReference>
<dbReference type="InterPro" id="IPR003593">
    <property type="entry name" value="AAA+_ATPase"/>
</dbReference>
<accession>A0A381Y1K2</accession>
<dbReference type="PROSITE" id="PS50929">
    <property type="entry name" value="ABC_TM1F"/>
    <property type="match status" value="1"/>
</dbReference>
<dbReference type="SUPFAM" id="SSF90123">
    <property type="entry name" value="ABC transporter transmembrane region"/>
    <property type="match status" value="1"/>
</dbReference>
<dbReference type="InterPro" id="IPR036640">
    <property type="entry name" value="ABC1_TM_sf"/>
</dbReference>
<evidence type="ECO:0000256" key="2">
    <source>
        <dbReference type="ARBA" id="ARBA00022448"/>
    </source>
</evidence>
<dbReference type="InterPro" id="IPR027417">
    <property type="entry name" value="P-loop_NTPase"/>
</dbReference>
<feature type="transmembrane region" description="Helical" evidence="9">
    <location>
        <begin position="443"/>
        <end position="468"/>
    </location>
</feature>
<dbReference type="Gene3D" id="3.40.50.300">
    <property type="entry name" value="P-loop containing nucleotide triphosphate hydrolases"/>
    <property type="match status" value="2"/>
</dbReference>
<keyword evidence="7 9" id="KW-1133">Transmembrane helix</keyword>
<dbReference type="InterPro" id="IPR017871">
    <property type="entry name" value="ABC_transporter-like_CS"/>
</dbReference>
<keyword evidence="2" id="KW-0813">Transport</keyword>
<evidence type="ECO:0000256" key="6">
    <source>
        <dbReference type="ARBA" id="ARBA00022840"/>
    </source>
</evidence>
<feature type="non-terminal residue" evidence="12">
    <location>
        <position position="1"/>
    </location>
</feature>
<feature type="transmembrane region" description="Helical" evidence="9">
    <location>
        <begin position="377"/>
        <end position="397"/>
    </location>
</feature>
<dbReference type="Pfam" id="PF00664">
    <property type="entry name" value="ABC_membrane"/>
    <property type="match status" value="1"/>
</dbReference>
<dbReference type="InterPro" id="IPR039421">
    <property type="entry name" value="Type_1_exporter"/>
</dbReference>
<evidence type="ECO:0000256" key="1">
    <source>
        <dbReference type="ARBA" id="ARBA00004651"/>
    </source>
</evidence>
<dbReference type="SMART" id="SM00382">
    <property type="entry name" value="AAA"/>
    <property type="match status" value="2"/>
</dbReference>
<feature type="domain" description="ABC transporter" evidence="10">
    <location>
        <begin position="38"/>
        <end position="273"/>
    </location>
</feature>
<protein>
    <recommendedName>
        <fullName evidence="13">ABC transporter</fullName>
    </recommendedName>
</protein>
<dbReference type="InterPro" id="IPR011527">
    <property type="entry name" value="ABC1_TM_dom"/>
</dbReference>
<dbReference type="PANTHER" id="PTHR43394">
    <property type="entry name" value="ATP-DEPENDENT PERMEASE MDL1, MITOCHONDRIAL"/>
    <property type="match status" value="1"/>
</dbReference>
<evidence type="ECO:0008006" key="13">
    <source>
        <dbReference type="Google" id="ProtNLM"/>
    </source>
</evidence>
<dbReference type="EMBL" id="UINC01017167">
    <property type="protein sequence ID" value="SVA70868.1"/>
    <property type="molecule type" value="Genomic_DNA"/>
</dbReference>
<evidence type="ECO:0000256" key="5">
    <source>
        <dbReference type="ARBA" id="ARBA00022741"/>
    </source>
</evidence>
<evidence type="ECO:0000256" key="3">
    <source>
        <dbReference type="ARBA" id="ARBA00022475"/>
    </source>
</evidence>
<gene>
    <name evidence="12" type="ORF">METZ01_LOCUS123722</name>
</gene>
<dbReference type="GO" id="GO:0016887">
    <property type="term" value="F:ATP hydrolysis activity"/>
    <property type="evidence" value="ECO:0007669"/>
    <property type="project" value="InterPro"/>
</dbReference>
<keyword evidence="8 9" id="KW-0472">Membrane</keyword>
<dbReference type="PROSITE" id="PS50893">
    <property type="entry name" value="ABC_TRANSPORTER_2"/>
    <property type="match status" value="2"/>
</dbReference>